<feature type="compositionally biased region" description="Basic and acidic residues" evidence="1">
    <location>
        <begin position="1"/>
        <end position="19"/>
    </location>
</feature>
<dbReference type="EMBL" id="UINC01005461">
    <property type="protein sequence ID" value="SVA21474.1"/>
    <property type="molecule type" value="Genomic_DNA"/>
</dbReference>
<name>A0A381U080_9ZZZZ</name>
<accession>A0A381U080</accession>
<proteinExistence type="predicted"/>
<protein>
    <submittedName>
        <fullName evidence="2">Uncharacterized protein</fullName>
    </submittedName>
</protein>
<evidence type="ECO:0000313" key="2">
    <source>
        <dbReference type="EMBL" id="SVA21474.1"/>
    </source>
</evidence>
<sequence length="27" mass="3054">MSEAVERSSSLDEAYRHEGIQGWVTES</sequence>
<evidence type="ECO:0000256" key="1">
    <source>
        <dbReference type="SAM" id="MobiDB-lite"/>
    </source>
</evidence>
<reference evidence="2" key="1">
    <citation type="submission" date="2018-05" db="EMBL/GenBank/DDBJ databases">
        <authorList>
            <person name="Lanie J.A."/>
            <person name="Ng W.-L."/>
            <person name="Kazmierczak K.M."/>
            <person name="Andrzejewski T.M."/>
            <person name="Davidsen T.M."/>
            <person name="Wayne K.J."/>
            <person name="Tettelin H."/>
            <person name="Glass J.I."/>
            <person name="Rusch D."/>
            <person name="Podicherti R."/>
            <person name="Tsui H.-C.T."/>
            <person name="Winkler M.E."/>
        </authorList>
    </citation>
    <scope>NUCLEOTIDE SEQUENCE</scope>
</reference>
<gene>
    <name evidence="2" type="ORF">METZ01_LOCUS74328</name>
</gene>
<dbReference type="AlphaFoldDB" id="A0A381U080"/>
<feature type="region of interest" description="Disordered" evidence="1">
    <location>
        <begin position="1"/>
        <end position="27"/>
    </location>
</feature>
<organism evidence="2">
    <name type="scientific">marine metagenome</name>
    <dbReference type="NCBI Taxonomy" id="408172"/>
    <lineage>
        <taxon>unclassified sequences</taxon>
        <taxon>metagenomes</taxon>
        <taxon>ecological metagenomes</taxon>
    </lineage>
</organism>